<keyword evidence="1 2" id="KW-0732">Signal</keyword>
<dbReference type="PANTHER" id="PTHR43649:SF33">
    <property type="entry name" value="POLYGALACTURONAN_RHAMNOGALACTURONAN-BINDING PROTEIN YTCQ"/>
    <property type="match status" value="1"/>
</dbReference>
<dbReference type="OrthoDB" id="9787283at2"/>
<accession>A0A559KGI1</accession>
<comment type="caution">
    <text evidence="3">The sequence shown here is derived from an EMBL/GenBank/DDBJ whole genome shotgun (WGS) entry which is preliminary data.</text>
</comment>
<feature type="chain" id="PRO_5039363274" evidence="2">
    <location>
        <begin position="21"/>
        <end position="545"/>
    </location>
</feature>
<keyword evidence="4" id="KW-1185">Reference proteome</keyword>
<dbReference type="PANTHER" id="PTHR43649">
    <property type="entry name" value="ARABINOSE-BINDING PROTEIN-RELATED"/>
    <property type="match status" value="1"/>
</dbReference>
<proteinExistence type="predicted"/>
<sequence>MNKKKAFNVAALSMVSVSLALTGCGAKNDDANNSGSAAATPKAAVESFPLKTPQTLKIGTVVVDGYPASKDVRQWQDIEKQTNIHVDFQDVNQSQWKEKKGLLFASNDLPEAFIGAGIFTDAELLNYGSTGALIPLEKLIDQYAPNFKKALQDYPELRSQITAPDGHIYAIPSFIDDWQGVKTGNILFTNKKWLDKLGMKVPTTTDEFEQMLLAFKNQDPSGVGKDKIIPFTSIKDFNLFSAIFGAFGIIDHYSQDSLLHIGLKDGKATYAPVQPQYKDAISYLNKLYSEGLIDKEAFTHDGKSYSAKIQSDPRVVGVFSNWRSTSWATKPEQRDDYVPVGPLKGPKGDQLVEKYPTGLFYRGSFAITNNTKRPELLMQWMDNVLNDDNEMQMSSGGRYGDYLEKQADGTVKVLRALNPNNNDERLNIPSNGSRVSFMTMANSKRLVTKTPVFTEKGEYDKLFEGKFAKDVYPNVFFSKDEAMKIQTLGNDINTYANSMYAKWIIDGGIDKDWDGYVKKLNDMGLKDLLAAYQAAYDRFNSGSKK</sequence>
<dbReference type="Proteomes" id="UP000317036">
    <property type="component" value="Unassembled WGS sequence"/>
</dbReference>
<organism evidence="3 4">
    <name type="scientific">Paenibacillus cremeus</name>
    <dbReference type="NCBI Taxonomy" id="2163881"/>
    <lineage>
        <taxon>Bacteria</taxon>
        <taxon>Bacillati</taxon>
        <taxon>Bacillota</taxon>
        <taxon>Bacilli</taxon>
        <taxon>Bacillales</taxon>
        <taxon>Paenibacillaceae</taxon>
        <taxon>Paenibacillus</taxon>
    </lineage>
</organism>
<reference evidence="3 4" key="1">
    <citation type="submission" date="2019-07" db="EMBL/GenBank/DDBJ databases">
        <authorList>
            <person name="Kim J."/>
        </authorList>
    </citation>
    <scope>NUCLEOTIDE SEQUENCE [LARGE SCALE GENOMIC DNA]</scope>
    <source>
        <strain evidence="3 4">JC52</strain>
    </source>
</reference>
<dbReference type="Gene3D" id="3.40.190.10">
    <property type="entry name" value="Periplasmic binding protein-like II"/>
    <property type="match status" value="2"/>
</dbReference>
<feature type="signal peptide" evidence="2">
    <location>
        <begin position="1"/>
        <end position="20"/>
    </location>
</feature>
<dbReference type="InterPro" id="IPR050490">
    <property type="entry name" value="Bact_solute-bd_prot1"/>
</dbReference>
<dbReference type="SUPFAM" id="SSF53850">
    <property type="entry name" value="Periplasmic binding protein-like II"/>
    <property type="match status" value="1"/>
</dbReference>
<evidence type="ECO:0000313" key="3">
    <source>
        <dbReference type="EMBL" id="TVY11198.1"/>
    </source>
</evidence>
<name>A0A559KGI1_9BACL</name>
<evidence type="ECO:0000256" key="2">
    <source>
        <dbReference type="SAM" id="SignalP"/>
    </source>
</evidence>
<dbReference type="RefSeq" id="WP_144844058.1">
    <property type="nucleotide sequence ID" value="NZ_VNJI01000004.1"/>
</dbReference>
<dbReference type="AlphaFoldDB" id="A0A559KGI1"/>
<dbReference type="PROSITE" id="PS51257">
    <property type="entry name" value="PROKAR_LIPOPROTEIN"/>
    <property type="match status" value="1"/>
</dbReference>
<evidence type="ECO:0000256" key="1">
    <source>
        <dbReference type="ARBA" id="ARBA00022729"/>
    </source>
</evidence>
<protein>
    <submittedName>
        <fullName evidence="3">Extracellular solute-binding protein</fullName>
    </submittedName>
</protein>
<gene>
    <name evidence="3" type="ORF">FPZ49_05020</name>
</gene>
<dbReference type="EMBL" id="VNJI01000004">
    <property type="protein sequence ID" value="TVY11198.1"/>
    <property type="molecule type" value="Genomic_DNA"/>
</dbReference>
<evidence type="ECO:0000313" key="4">
    <source>
        <dbReference type="Proteomes" id="UP000317036"/>
    </source>
</evidence>